<sequence length="278" mass="31346">MLIDTHTHVNFNGFKEDGPDVIDRALRAGVWLINVSSQITTSKRAVNIAVDYKEGVYAAVGLHPIHLHEVSVDESEIAFQSRREEFNLPEYRELGLNPKTVAIGETGLDYFHIPKDDDFDLVKKRQEAVFKQQIALAVELKKPLTIHSRGTEADPMGVYQDIMAILKQFPDAKGVIHCYSGDLKTAQQFIEMGFLISFTGIVTFKNAKEIQKVAKELPLDKILLETDAPYLAPEPYRGKRNEPAYVKYIAIKIAELKGISFEEVAKVTTENARKLFKI</sequence>
<feature type="binding site" evidence="3">
    <location>
        <position position="227"/>
    </location>
    <ligand>
        <name>a divalent metal cation</name>
        <dbReference type="ChEBI" id="CHEBI:60240"/>
        <label>1</label>
    </ligand>
</feature>
<evidence type="ECO:0000313" key="5">
    <source>
        <dbReference type="Proteomes" id="UP000230779"/>
    </source>
</evidence>
<dbReference type="CDD" id="cd01310">
    <property type="entry name" value="TatD_DNAse"/>
    <property type="match status" value="1"/>
</dbReference>
<evidence type="ECO:0000256" key="3">
    <source>
        <dbReference type="PIRSR" id="PIRSR005902-1"/>
    </source>
</evidence>
<evidence type="ECO:0000313" key="4">
    <source>
        <dbReference type="EMBL" id="PIY96962.1"/>
    </source>
</evidence>
<evidence type="ECO:0000256" key="1">
    <source>
        <dbReference type="ARBA" id="ARBA00022723"/>
    </source>
</evidence>
<name>A0A2M7RK51_9BACT</name>
<dbReference type="PANTHER" id="PTHR46124:SF2">
    <property type="entry name" value="D-AMINOACYL-TRNA DEACYLASE"/>
    <property type="match status" value="1"/>
</dbReference>
<dbReference type="Proteomes" id="UP000230779">
    <property type="component" value="Unassembled WGS sequence"/>
</dbReference>
<dbReference type="FunFam" id="3.20.20.140:FF:000005">
    <property type="entry name" value="TatD family hydrolase"/>
    <property type="match status" value="1"/>
</dbReference>
<dbReference type="GO" id="GO:0016788">
    <property type="term" value="F:hydrolase activity, acting on ester bonds"/>
    <property type="evidence" value="ECO:0007669"/>
    <property type="project" value="InterPro"/>
</dbReference>
<comment type="caution">
    <text evidence="4">The sequence shown here is derived from an EMBL/GenBank/DDBJ whole genome shotgun (WGS) entry which is preliminary data.</text>
</comment>
<dbReference type="InterPro" id="IPR018228">
    <property type="entry name" value="DNase_TatD-rel_CS"/>
</dbReference>
<feature type="binding site" evidence="3">
    <location>
        <position position="105"/>
    </location>
    <ligand>
        <name>a divalent metal cation</name>
        <dbReference type="ChEBI" id="CHEBI:60240"/>
        <label>1</label>
    </ligand>
</feature>
<dbReference type="PROSITE" id="PS01091">
    <property type="entry name" value="TATD_3"/>
    <property type="match status" value="1"/>
</dbReference>
<dbReference type="PANTHER" id="PTHR46124">
    <property type="entry name" value="D-AMINOACYL-TRNA DEACYLASE"/>
    <property type="match status" value="1"/>
</dbReference>
<keyword evidence="2 4" id="KW-0378">Hydrolase</keyword>
<dbReference type="InterPro" id="IPR001130">
    <property type="entry name" value="TatD-like"/>
</dbReference>
<feature type="binding site" evidence="3">
    <location>
        <position position="8"/>
    </location>
    <ligand>
        <name>a divalent metal cation</name>
        <dbReference type="ChEBI" id="CHEBI:60240"/>
        <label>1</label>
    </ligand>
</feature>
<dbReference type="NCBIfam" id="TIGR00010">
    <property type="entry name" value="YchF/TatD family DNA exonuclease"/>
    <property type="match status" value="1"/>
</dbReference>
<protein>
    <submittedName>
        <fullName evidence="4">Hydrolase TatD</fullName>
    </submittedName>
</protein>
<accession>A0A2M7RK51</accession>
<dbReference type="GO" id="GO:0004536">
    <property type="term" value="F:DNA nuclease activity"/>
    <property type="evidence" value="ECO:0007669"/>
    <property type="project" value="InterPro"/>
</dbReference>
<evidence type="ECO:0000256" key="2">
    <source>
        <dbReference type="ARBA" id="ARBA00022801"/>
    </source>
</evidence>
<dbReference type="GO" id="GO:0005829">
    <property type="term" value="C:cytosol"/>
    <property type="evidence" value="ECO:0007669"/>
    <property type="project" value="TreeGrafter"/>
</dbReference>
<dbReference type="PROSITE" id="PS01137">
    <property type="entry name" value="TATD_1"/>
    <property type="match status" value="1"/>
</dbReference>
<dbReference type="PIRSF" id="PIRSF005902">
    <property type="entry name" value="DNase_TatD"/>
    <property type="match status" value="1"/>
</dbReference>
<gene>
    <name evidence="4" type="ORF">COY66_02210</name>
</gene>
<organism evidence="4 5">
    <name type="scientific">Candidatus Kerfeldbacteria bacterium CG_4_10_14_0_8_um_filter_42_10</name>
    <dbReference type="NCBI Taxonomy" id="2014248"/>
    <lineage>
        <taxon>Bacteria</taxon>
        <taxon>Candidatus Kerfeldiibacteriota</taxon>
    </lineage>
</organism>
<dbReference type="Gene3D" id="3.20.20.140">
    <property type="entry name" value="Metal-dependent hydrolases"/>
    <property type="match status" value="1"/>
</dbReference>
<dbReference type="AlphaFoldDB" id="A0A2M7RK51"/>
<feature type="binding site" evidence="3">
    <location>
        <position position="6"/>
    </location>
    <ligand>
        <name>a divalent metal cation</name>
        <dbReference type="ChEBI" id="CHEBI:60240"/>
        <label>1</label>
    </ligand>
</feature>
<proteinExistence type="predicted"/>
<reference evidence="4 5" key="1">
    <citation type="submission" date="2017-09" db="EMBL/GenBank/DDBJ databases">
        <title>Depth-based differentiation of microbial function through sediment-hosted aquifers and enrichment of novel symbionts in the deep terrestrial subsurface.</title>
        <authorList>
            <person name="Probst A.J."/>
            <person name="Ladd B."/>
            <person name="Jarett J.K."/>
            <person name="Geller-Mcgrath D.E."/>
            <person name="Sieber C.M."/>
            <person name="Emerson J.B."/>
            <person name="Anantharaman K."/>
            <person name="Thomas B.C."/>
            <person name="Malmstrom R."/>
            <person name="Stieglmeier M."/>
            <person name="Klingl A."/>
            <person name="Woyke T."/>
            <person name="Ryan C.M."/>
            <person name="Banfield J.F."/>
        </authorList>
    </citation>
    <scope>NUCLEOTIDE SEQUENCE [LARGE SCALE GENOMIC DNA]</scope>
    <source>
        <strain evidence="4">CG_4_10_14_0_8_um_filter_42_10</strain>
    </source>
</reference>
<dbReference type="EMBL" id="PFMD01000024">
    <property type="protein sequence ID" value="PIY96962.1"/>
    <property type="molecule type" value="Genomic_DNA"/>
</dbReference>
<dbReference type="SUPFAM" id="SSF51556">
    <property type="entry name" value="Metallo-dependent hydrolases"/>
    <property type="match status" value="1"/>
</dbReference>
<keyword evidence="1 3" id="KW-0479">Metal-binding</keyword>
<dbReference type="InterPro" id="IPR032466">
    <property type="entry name" value="Metal_Hydrolase"/>
</dbReference>
<feature type="binding site" evidence="3">
    <location>
        <position position="177"/>
    </location>
    <ligand>
        <name>a divalent metal cation</name>
        <dbReference type="ChEBI" id="CHEBI:60240"/>
        <label>2</label>
    </ligand>
</feature>
<dbReference type="GO" id="GO:0046872">
    <property type="term" value="F:metal ion binding"/>
    <property type="evidence" value="ECO:0007669"/>
    <property type="project" value="UniProtKB-KW"/>
</dbReference>
<dbReference type="InterPro" id="IPR015991">
    <property type="entry name" value="TatD/YcfH-like"/>
</dbReference>
<dbReference type="Pfam" id="PF01026">
    <property type="entry name" value="TatD_DNase"/>
    <property type="match status" value="1"/>
</dbReference>
<feature type="binding site" evidence="3">
    <location>
        <position position="147"/>
    </location>
    <ligand>
        <name>a divalent metal cation</name>
        <dbReference type="ChEBI" id="CHEBI:60240"/>
        <label>2</label>
    </ligand>
</feature>